<comment type="caution">
    <text evidence="1">The sequence shown here is derived from an EMBL/GenBank/DDBJ whole genome shotgun (WGS) entry which is preliminary data.</text>
</comment>
<evidence type="ECO:0000313" key="1">
    <source>
        <dbReference type="EMBL" id="KOB60757.1"/>
    </source>
</evidence>
<sequence>MDFILEDAEKSLLEDTKKSLDEGFQDMSSSTSSMRTVDVLDRPLFIDFTKSKQNKIKRKFNELLKQRANDLLGMITLHEMTYSLYEMQPISYDLYMATFGRSNYTQSGVQTFDDGINQEVQTDEVSVCQKWTQYPIEFSKHDIYQNKDSTVRKYSQNTEDYLTKFTFMVKENYDDQSNGQITSDENYKQNPLRILLEQKDGVGSVEMLPYETYKSKLKSNDYNVNRLSKFMKKFESRVSHILSKNTGSKDLTDLKKSRKLLFSKGHVTISPKSLEEPKYTFLKNSKITKVFFSETKSNLLLSVHKKTKGVDVKKSLTHFDRVSFTRSLHLWDLSEEPSWRDSVASEKKSTELVEVQSASTQIETDREWNLRNSKVGFQQAAIPFALQSCSYTSSASNMDSDGNSSDCMVGLETMAGQVQYTSN</sequence>
<dbReference type="PANTHER" id="PTHR16022:SF0">
    <property type="entry name" value="CYTOPLASMIC DYNEIN 2 INTERMEDIATE CHAIN 1"/>
    <property type="match status" value="1"/>
</dbReference>
<dbReference type="Proteomes" id="UP000037510">
    <property type="component" value="Unassembled WGS sequence"/>
</dbReference>
<accession>A0A0L7KBT8</accession>
<proteinExistence type="predicted"/>
<gene>
    <name evidence="1" type="ORF">OBRU01_25252</name>
</gene>
<dbReference type="PANTHER" id="PTHR16022">
    <property type="entry name" value="WD REPEAT DOMAIN 60"/>
    <property type="match status" value="1"/>
</dbReference>
<dbReference type="GO" id="GO:0005929">
    <property type="term" value="C:cilium"/>
    <property type="evidence" value="ECO:0007669"/>
    <property type="project" value="GOC"/>
</dbReference>
<dbReference type="AlphaFoldDB" id="A0A0L7KBT8"/>
<dbReference type="InterPro" id="IPR042505">
    <property type="entry name" value="DYNC2I1"/>
</dbReference>
<evidence type="ECO:0000313" key="2">
    <source>
        <dbReference type="Proteomes" id="UP000037510"/>
    </source>
</evidence>
<dbReference type="GO" id="GO:0045503">
    <property type="term" value="F:dynein light chain binding"/>
    <property type="evidence" value="ECO:0007669"/>
    <property type="project" value="InterPro"/>
</dbReference>
<dbReference type="GO" id="GO:0005868">
    <property type="term" value="C:cytoplasmic dynein complex"/>
    <property type="evidence" value="ECO:0007669"/>
    <property type="project" value="InterPro"/>
</dbReference>
<dbReference type="STRING" id="104452.A0A0L7KBT8"/>
<organism evidence="1 2">
    <name type="scientific">Operophtera brumata</name>
    <name type="common">Winter moth</name>
    <name type="synonym">Phalaena brumata</name>
    <dbReference type="NCBI Taxonomy" id="104452"/>
    <lineage>
        <taxon>Eukaryota</taxon>
        <taxon>Metazoa</taxon>
        <taxon>Ecdysozoa</taxon>
        <taxon>Arthropoda</taxon>
        <taxon>Hexapoda</taxon>
        <taxon>Insecta</taxon>
        <taxon>Pterygota</taxon>
        <taxon>Neoptera</taxon>
        <taxon>Endopterygota</taxon>
        <taxon>Lepidoptera</taxon>
        <taxon>Glossata</taxon>
        <taxon>Ditrysia</taxon>
        <taxon>Geometroidea</taxon>
        <taxon>Geometridae</taxon>
        <taxon>Larentiinae</taxon>
        <taxon>Operophtera</taxon>
    </lineage>
</organism>
<name>A0A0L7KBT8_OPEBR</name>
<reference evidence="1 2" key="1">
    <citation type="journal article" date="2015" name="Genome Biol. Evol.">
        <title>The genome of winter moth (Operophtera brumata) provides a genomic perspective on sexual dimorphism and phenology.</title>
        <authorList>
            <person name="Derks M.F."/>
            <person name="Smit S."/>
            <person name="Salis L."/>
            <person name="Schijlen E."/>
            <person name="Bossers A."/>
            <person name="Mateman C."/>
            <person name="Pijl A.S."/>
            <person name="de Ridder D."/>
            <person name="Groenen M.A."/>
            <person name="Visser M.E."/>
            <person name="Megens H.J."/>
        </authorList>
    </citation>
    <scope>NUCLEOTIDE SEQUENCE [LARGE SCALE GENOMIC DNA]</scope>
    <source>
        <strain evidence="1">WM2013NL</strain>
        <tissue evidence="1">Head and thorax</tissue>
    </source>
</reference>
<keyword evidence="2" id="KW-1185">Reference proteome</keyword>
<dbReference type="GO" id="GO:0042073">
    <property type="term" value="P:intraciliary transport"/>
    <property type="evidence" value="ECO:0007669"/>
    <property type="project" value="InterPro"/>
</dbReference>
<protein>
    <submittedName>
        <fullName evidence="1">WD repeat-containing protein 60</fullName>
    </submittedName>
</protein>
<dbReference type="GO" id="GO:0045504">
    <property type="term" value="F:dynein heavy chain binding"/>
    <property type="evidence" value="ECO:0007669"/>
    <property type="project" value="InterPro"/>
</dbReference>
<dbReference type="EMBL" id="JTDY01010146">
    <property type="protein sequence ID" value="KOB60757.1"/>
    <property type="molecule type" value="Genomic_DNA"/>
</dbReference>